<organism evidence="1 2">
    <name type="scientific">bacterium (Candidatus Blackallbacteria) CG17_big_fil_post_rev_8_21_14_2_50_48_46</name>
    <dbReference type="NCBI Taxonomy" id="2014261"/>
    <lineage>
        <taxon>Bacteria</taxon>
        <taxon>Candidatus Blackallbacteria</taxon>
    </lineage>
</organism>
<protein>
    <submittedName>
        <fullName evidence="1">Uncharacterized protein</fullName>
    </submittedName>
</protein>
<proteinExistence type="predicted"/>
<gene>
    <name evidence="1" type="ORF">COW36_07395</name>
</gene>
<dbReference type="Proteomes" id="UP000231019">
    <property type="component" value="Unassembled WGS sequence"/>
</dbReference>
<sequence>MNINLFNLIKKTKYVFFLLLLFCFLLACTVHFQTNFSSLDESSTLEFVSLSPRFSTSAVDDTHLYLGDRNNKLWVFPVDAFQRDVLEFEKLPKEIHSLSGEPVEIRILNQNIYVRLKTGVDKQEFISSYHKNASGKLELEMQQALPTSTLSWAAYDKTVYVLHIIDSKQYLSIFVSGKLRFVDEFPAQNCLYLSVNEQFVFFYYLDNKLELWKNNFKYSDKANFFDIFGNSPQEIIRFENGGNSNDGGKEFANDWKYNVLVDQDHIFQLGDTELSIYVKSDLNANSNYIKKSSIPLKSPLRMKLNNHSLLVSRNEDDKRVFLKVDSFEDKILWEQTIPQKDFGIDSFSLPNGFYYITPENQMKAVLLNHQKPGETEPFVVYQDEPFKRILYDDDLILLSDKQVQFYSLSPESPSPSLYLKHHFSESVDALYWSKPYLLTIKNQKKINLYKINANQLDSIKEFDTNMYIFSWDIQGDSIFFYPYLYRIISEDKLSFQNIETNEPTQEFNLTQKSNNLVLINAKEAVLLEEYETRYAVPYLIALLKNNQFIKFDKKIKSQAAIIYSNLLYNINQGFLEIYSLENYSNPKLLSRWSIENFTLRDKKEKSTNKYFSAKIQFFNQKLFVLSVDSNHYGGIYYELDISNPKFPQLVHHFWLNLNEQLLSFPYFFIPDFTKNTIRYGRIKTENRTP</sequence>
<evidence type="ECO:0000313" key="2">
    <source>
        <dbReference type="Proteomes" id="UP000231019"/>
    </source>
</evidence>
<evidence type="ECO:0000313" key="1">
    <source>
        <dbReference type="EMBL" id="PIW17760.1"/>
    </source>
</evidence>
<reference evidence="1 2" key="1">
    <citation type="submission" date="2017-09" db="EMBL/GenBank/DDBJ databases">
        <title>Depth-based differentiation of microbial function through sediment-hosted aquifers and enrichment of novel symbionts in the deep terrestrial subsurface.</title>
        <authorList>
            <person name="Probst A.J."/>
            <person name="Ladd B."/>
            <person name="Jarett J.K."/>
            <person name="Geller-Mcgrath D.E."/>
            <person name="Sieber C.M."/>
            <person name="Emerson J.B."/>
            <person name="Anantharaman K."/>
            <person name="Thomas B.C."/>
            <person name="Malmstrom R."/>
            <person name="Stieglmeier M."/>
            <person name="Klingl A."/>
            <person name="Woyke T."/>
            <person name="Ryan C.M."/>
            <person name="Banfield J.F."/>
        </authorList>
    </citation>
    <scope>NUCLEOTIDE SEQUENCE [LARGE SCALE GENOMIC DNA]</scope>
    <source>
        <strain evidence="1">CG17_big_fil_post_rev_8_21_14_2_50_48_46</strain>
    </source>
</reference>
<dbReference type="AlphaFoldDB" id="A0A2M7G6T0"/>
<accession>A0A2M7G6T0</accession>
<dbReference type="EMBL" id="PFFQ01000020">
    <property type="protein sequence ID" value="PIW17760.1"/>
    <property type="molecule type" value="Genomic_DNA"/>
</dbReference>
<name>A0A2M7G6T0_9BACT</name>
<comment type="caution">
    <text evidence="1">The sequence shown here is derived from an EMBL/GenBank/DDBJ whole genome shotgun (WGS) entry which is preliminary data.</text>
</comment>